<feature type="signal peptide" evidence="6">
    <location>
        <begin position="1"/>
        <end position="24"/>
    </location>
</feature>
<dbReference type="Proteomes" id="UP001553161">
    <property type="component" value="Unassembled WGS sequence"/>
</dbReference>
<dbReference type="InterPro" id="IPR007452">
    <property type="entry name" value="TamB_C"/>
</dbReference>
<reference evidence="8 9" key="1">
    <citation type="submission" date="2024-07" db="EMBL/GenBank/DDBJ databases">
        <authorList>
            <person name="Kang M."/>
        </authorList>
    </citation>
    <scope>NUCLEOTIDE SEQUENCE [LARGE SCALE GENOMIC DNA]</scope>
    <source>
        <strain evidence="8 9">DFM31</strain>
    </source>
</reference>
<dbReference type="Pfam" id="PF04357">
    <property type="entry name" value="TamB"/>
    <property type="match status" value="1"/>
</dbReference>
<organism evidence="8 9">
    <name type="scientific">Meridianimarinicoccus marinus</name>
    <dbReference type="NCBI Taxonomy" id="3231483"/>
    <lineage>
        <taxon>Bacteria</taxon>
        <taxon>Pseudomonadati</taxon>
        <taxon>Pseudomonadota</taxon>
        <taxon>Alphaproteobacteria</taxon>
        <taxon>Rhodobacterales</taxon>
        <taxon>Paracoccaceae</taxon>
        <taxon>Meridianimarinicoccus</taxon>
    </lineage>
</organism>
<sequence>MTTRRILPPIILAAVVSTAPVALAQDDGKNEDASFLENLIQNALGGEGRTVQVRGLEGLLSSEARIGLIEMSDDDGVFLTVRDIVLDWRRLALVRRRLEVNALTIGTVDFVRPPLPGPEQPPELAADPDAQPEPFALPELPVSVDVKQLSVGGVRIGEPVLGQQVDLSVTGNARLQDGEGALELAIFRIDGQEAAIRVAGGFENDSRRLYVDLDVSEADDGLITTLAGIPGTPPLELTLKGDAPISDFQAALELRTDDIVRLAGDIGLREVAGDTDTPDRLITADVGGDIADLFLPDYRDFFGDEITLKLSARQGEAIGLDIEDLDLNTRGLRLTGEVDLSPEYLPVTADLKANLGTEIGLPVVLPLPGPQVLVDNADLAITYDEAAGDTFSLDLVGTGFMQAQGYLVDRVALQAAGQLTKSAPTTVDEVQARVDAEISGFSTTDHALWQAAGDDFSLGALIDWDLDGLLTLRDFLVTSGDITAQGQADVAGLSESRPQISAQLDASVGDLDRFSALAGEDLSGSIDTGLTAEFNTVTGEGSVTLDGQTRDIVVGTYDSNGLLAGLVDLEVQAARGGDGISLDNLSLSGERLDLAGTAHIAPDFWPQHVKLTGRVGSGDGNPVDLPVPGQQISLGRADLDVSYDADTGDQYAVTLAVRDFVQAGVMELQDLSLTADGALSRDGSTVTGATSDLVAALKGVSAQDPEISKVLADGADLKAKVDWVADGGLLNLSGFALRSGEVNATAEVKVTDLAGEAMAVDSTFDLVSGPLSRFAALSGQDLTGRVAARGTASYALDTGFFNVDANARAQDLGIGQPQVDQLVAGETTLIARARRDEDGLVLDTVKLDAAQLNLTADGNMVNDITTINLTAGMKNVGVLTPSFNGPLNIVATATGAGGGWGVDGKLDGPGGSTATVTGDVIRADGTMDLEAIGAIPLGLANVFLLPRTIDGLARFDLKVQGQPGLDAVNGTVTVAGARLTDPATRLTLDDIAVQLGLANSTANLDVGTNLSSGGRITVTGPIGLGDGLPAEITARLSQIHLEDPTLYDLNLNGEIGVNGPLAGGAAITGVINVGRSVLRIPGGLGGAGSIPDIQHVGEGAKSLQTRIRAGLVEEEDDGNGGGGVAYPLDIRISAPNQIFVRGRGIDAEVGGEIQIGGTTAAVQPNGSLKLIRGRMSLLAQQLEFETVDISLQGDLDPDIRMIATSDNGDINAKIQIVGPASDPELSFTSEPELPEDEVLAQLFFGKPVQDLTPLELAQLVSAINTLTGGSGGVFGRIRDGIGVDDLNVSTDEEGKTEVSAGKYITDKIYTDVTVGSDGNTELELNYEINDKLTARGGFDRKGNTALGFRFELDY</sequence>
<evidence type="ECO:0000256" key="4">
    <source>
        <dbReference type="ARBA" id="ARBA00023136"/>
    </source>
</evidence>
<evidence type="ECO:0000256" key="3">
    <source>
        <dbReference type="ARBA" id="ARBA00022989"/>
    </source>
</evidence>
<comment type="subcellular location">
    <subcellularLocation>
        <location evidence="1">Membrane</location>
        <topology evidence="1">Single-pass membrane protein</topology>
    </subcellularLocation>
</comment>
<dbReference type="EMBL" id="JBFBVU010000013">
    <property type="protein sequence ID" value="MEV8467418.1"/>
    <property type="molecule type" value="Genomic_DNA"/>
</dbReference>
<evidence type="ECO:0000256" key="5">
    <source>
        <dbReference type="SAM" id="MobiDB-lite"/>
    </source>
</evidence>
<evidence type="ECO:0000256" key="1">
    <source>
        <dbReference type="ARBA" id="ARBA00004167"/>
    </source>
</evidence>
<dbReference type="RefSeq" id="WP_366193209.1">
    <property type="nucleotide sequence ID" value="NZ_JBFBVU010000013.1"/>
</dbReference>
<accession>A0ABV3L7C8</accession>
<feature type="region of interest" description="Disordered" evidence="5">
    <location>
        <begin position="113"/>
        <end position="133"/>
    </location>
</feature>
<evidence type="ECO:0000256" key="2">
    <source>
        <dbReference type="ARBA" id="ARBA00022692"/>
    </source>
</evidence>
<keyword evidence="9" id="KW-1185">Reference proteome</keyword>
<keyword evidence="4" id="KW-0472">Membrane</keyword>
<evidence type="ECO:0000313" key="9">
    <source>
        <dbReference type="Proteomes" id="UP001553161"/>
    </source>
</evidence>
<keyword evidence="3" id="KW-1133">Transmembrane helix</keyword>
<proteinExistence type="predicted"/>
<dbReference type="PANTHER" id="PTHR36985">
    <property type="entry name" value="TRANSLOCATION AND ASSEMBLY MODULE SUBUNIT TAMB"/>
    <property type="match status" value="1"/>
</dbReference>
<name>A0ABV3L7C8_9RHOB</name>
<feature type="chain" id="PRO_5045650759" evidence="6">
    <location>
        <begin position="25"/>
        <end position="1354"/>
    </location>
</feature>
<protein>
    <submittedName>
        <fullName evidence="8">Translocation/assembly module TamB domain-containing protein</fullName>
    </submittedName>
</protein>
<evidence type="ECO:0000259" key="7">
    <source>
        <dbReference type="Pfam" id="PF04357"/>
    </source>
</evidence>
<comment type="caution">
    <text evidence="8">The sequence shown here is derived from an EMBL/GenBank/DDBJ whole genome shotgun (WGS) entry which is preliminary data.</text>
</comment>
<gene>
    <name evidence="8" type="ORF">AB0T83_11565</name>
</gene>
<evidence type="ECO:0000256" key="6">
    <source>
        <dbReference type="SAM" id="SignalP"/>
    </source>
</evidence>
<feature type="domain" description="Translocation and assembly module TamB C-terminal" evidence="7">
    <location>
        <begin position="1009"/>
        <end position="1354"/>
    </location>
</feature>
<keyword evidence="2" id="KW-0812">Transmembrane</keyword>
<keyword evidence="6" id="KW-0732">Signal</keyword>
<evidence type="ECO:0000313" key="8">
    <source>
        <dbReference type="EMBL" id="MEV8467418.1"/>
    </source>
</evidence>
<dbReference type="PANTHER" id="PTHR36985:SF1">
    <property type="entry name" value="TRANSLOCATION AND ASSEMBLY MODULE SUBUNIT TAMB"/>
    <property type="match status" value="1"/>
</dbReference>